<accession>A0A5D4RBH1</accession>
<sequence>MQIPVGNLLAKIEKELQGAKSSASEERIRERVYSIKALCELLLEGEKTSSEPVHPAATYIPQPVQESVPLASIQQPRKMNMENEANGDSIFDF</sequence>
<dbReference type="AlphaFoldDB" id="A0A5D4RBH1"/>
<dbReference type="InterPro" id="IPR035218">
    <property type="entry name" value="DUF5327"/>
</dbReference>
<dbReference type="RefSeq" id="WP_148975644.1">
    <property type="nucleotide sequence ID" value="NZ_JBNIKU010000004.1"/>
</dbReference>
<proteinExistence type="predicted"/>
<organism evidence="2 3">
    <name type="scientific">Bacillus infantis</name>
    <dbReference type="NCBI Taxonomy" id="324767"/>
    <lineage>
        <taxon>Bacteria</taxon>
        <taxon>Bacillati</taxon>
        <taxon>Bacillota</taxon>
        <taxon>Bacilli</taxon>
        <taxon>Bacillales</taxon>
        <taxon>Bacillaceae</taxon>
        <taxon>Bacillus</taxon>
    </lineage>
</organism>
<dbReference type="Pfam" id="PF17261">
    <property type="entry name" value="DUF5327"/>
    <property type="match status" value="1"/>
</dbReference>
<evidence type="ECO:0000313" key="2">
    <source>
        <dbReference type="EMBL" id="TYS46912.1"/>
    </source>
</evidence>
<dbReference type="Proteomes" id="UP000322139">
    <property type="component" value="Unassembled WGS sequence"/>
</dbReference>
<feature type="region of interest" description="Disordered" evidence="1">
    <location>
        <begin position="74"/>
        <end position="93"/>
    </location>
</feature>
<evidence type="ECO:0000256" key="1">
    <source>
        <dbReference type="SAM" id="MobiDB-lite"/>
    </source>
</evidence>
<gene>
    <name evidence="2" type="ORF">FZD51_15725</name>
</gene>
<comment type="caution">
    <text evidence="2">The sequence shown here is derived from an EMBL/GenBank/DDBJ whole genome shotgun (WGS) entry which is preliminary data.</text>
</comment>
<name>A0A5D4RBH1_9BACI</name>
<reference evidence="2 3" key="1">
    <citation type="submission" date="2019-08" db="EMBL/GenBank/DDBJ databases">
        <title>Bacillus genomes from the desert of Cuatro Cienegas, Coahuila.</title>
        <authorList>
            <person name="Olmedo-Alvarez G."/>
        </authorList>
    </citation>
    <scope>NUCLEOTIDE SEQUENCE [LARGE SCALE GENOMIC DNA]</scope>
    <source>
        <strain evidence="2 3">CH446_14T</strain>
    </source>
</reference>
<evidence type="ECO:0000313" key="3">
    <source>
        <dbReference type="Proteomes" id="UP000322139"/>
    </source>
</evidence>
<dbReference type="EMBL" id="VTER01000007">
    <property type="protein sequence ID" value="TYS46912.1"/>
    <property type="molecule type" value="Genomic_DNA"/>
</dbReference>
<evidence type="ECO:0008006" key="4">
    <source>
        <dbReference type="Google" id="ProtNLM"/>
    </source>
</evidence>
<protein>
    <recommendedName>
        <fullName evidence="4">YwdI family protein</fullName>
    </recommendedName>
</protein>